<feature type="binding site" evidence="8">
    <location>
        <position position="152"/>
    </location>
    <ligand>
        <name>Zn(2+)</name>
        <dbReference type="ChEBI" id="CHEBI:29105"/>
    </ligand>
</feature>
<comment type="subunit">
    <text evidence="8">Homotetramer.</text>
</comment>
<dbReference type="RefSeq" id="WP_123609873.1">
    <property type="nucleotide sequence ID" value="NZ_RJVG01000007.1"/>
</dbReference>
<dbReference type="GO" id="GO:0004797">
    <property type="term" value="F:thymidine kinase activity"/>
    <property type="evidence" value="ECO:0007669"/>
    <property type="project" value="UniProtKB-UniRule"/>
</dbReference>
<keyword evidence="5 8" id="KW-0547">Nucleotide-binding</keyword>
<evidence type="ECO:0000256" key="12">
    <source>
        <dbReference type="RuleBase" id="RU004165"/>
    </source>
</evidence>
<evidence type="ECO:0000313" key="13">
    <source>
        <dbReference type="EMBL" id="ROR27176.1"/>
    </source>
</evidence>
<evidence type="ECO:0000256" key="3">
    <source>
        <dbReference type="ARBA" id="ARBA00022634"/>
    </source>
</evidence>
<evidence type="ECO:0000256" key="11">
    <source>
        <dbReference type="RuleBase" id="RU000544"/>
    </source>
</evidence>
<comment type="catalytic activity">
    <reaction evidence="8 11">
        <text>thymidine + ATP = dTMP + ADP + H(+)</text>
        <dbReference type="Rhea" id="RHEA:19129"/>
        <dbReference type="ChEBI" id="CHEBI:15378"/>
        <dbReference type="ChEBI" id="CHEBI:17748"/>
        <dbReference type="ChEBI" id="CHEBI:30616"/>
        <dbReference type="ChEBI" id="CHEBI:63528"/>
        <dbReference type="ChEBI" id="CHEBI:456216"/>
        <dbReference type="EC" id="2.7.1.21"/>
    </reaction>
</comment>
<dbReference type="EC" id="2.7.1.21" evidence="2 8"/>
<dbReference type="PANTHER" id="PTHR11441">
    <property type="entry name" value="THYMIDINE KINASE"/>
    <property type="match status" value="1"/>
</dbReference>
<dbReference type="InterPro" id="IPR001267">
    <property type="entry name" value="Thymidine_kinase"/>
</dbReference>
<reference evidence="13 14" key="1">
    <citation type="submission" date="2018-11" db="EMBL/GenBank/DDBJ databases">
        <title>Genomic Encyclopedia of Type Strains, Phase IV (KMG-IV): sequencing the most valuable type-strain genomes for metagenomic binning, comparative biology and taxonomic classification.</title>
        <authorList>
            <person name="Goeker M."/>
        </authorList>
    </citation>
    <scope>NUCLEOTIDE SEQUENCE [LARGE SCALE GENOMIC DNA]</scope>
    <source>
        <strain evidence="13 14">DSM 26537</strain>
    </source>
</reference>
<evidence type="ECO:0000256" key="8">
    <source>
        <dbReference type="HAMAP-Rule" id="MF_00124"/>
    </source>
</evidence>
<protein>
    <recommendedName>
        <fullName evidence="2 8">Thymidine kinase</fullName>
        <ecNumber evidence="2 8">2.7.1.21</ecNumber>
    </recommendedName>
</protein>
<keyword evidence="6 8" id="KW-0418">Kinase</keyword>
<dbReference type="GO" id="GO:0008270">
    <property type="term" value="F:zinc ion binding"/>
    <property type="evidence" value="ECO:0007669"/>
    <property type="project" value="UniProtKB-UniRule"/>
</dbReference>
<accession>A0A3N1XKH8</accession>
<dbReference type="AlphaFoldDB" id="A0A3N1XKH8"/>
<keyword evidence="4 8" id="KW-0808">Transferase</keyword>
<feature type="binding site" evidence="10">
    <location>
        <position position="185"/>
    </location>
    <ligand>
        <name>substrate</name>
    </ligand>
</feature>
<comment type="caution">
    <text evidence="8">Lacks conserved residue(s) required for the propagation of feature annotation.</text>
</comment>
<dbReference type="GO" id="GO:0046104">
    <property type="term" value="P:thymidine metabolic process"/>
    <property type="evidence" value="ECO:0007669"/>
    <property type="project" value="TreeGrafter"/>
</dbReference>
<dbReference type="PIRSF" id="PIRSF035805">
    <property type="entry name" value="TK_cell"/>
    <property type="match status" value="1"/>
</dbReference>
<dbReference type="NCBIfam" id="NF003296">
    <property type="entry name" value="PRK04296.1-1"/>
    <property type="match status" value="1"/>
</dbReference>
<keyword evidence="8" id="KW-0963">Cytoplasm</keyword>
<dbReference type="PANTHER" id="PTHR11441:SF0">
    <property type="entry name" value="THYMIDINE KINASE, CYTOSOLIC"/>
    <property type="match status" value="1"/>
</dbReference>
<dbReference type="Pfam" id="PF00265">
    <property type="entry name" value="TK"/>
    <property type="match status" value="1"/>
</dbReference>
<evidence type="ECO:0000256" key="2">
    <source>
        <dbReference type="ARBA" id="ARBA00012118"/>
    </source>
</evidence>
<dbReference type="GO" id="GO:0071897">
    <property type="term" value="P:DNA biosynthetic process"/>
    <property type="evidence" value="ECO:0007669"/>
    <property type="project" value="UniProtKB-KW"/>
</dbReference>
<keyword evidence="7 8" id="KW-0067">ATP-binding</keyword>
<evidence type="ECO:0000256" key="10">
    <source>
        <dbReference type="PIRSR" id="PIRSR035805-2"/>
    </source>
</evidence>
<dbReference type="SUPFAM" id="SSF57716">
    <property type="entry name" value="Glucocorticoid receptor-like (DNA-binding domain)"/>
    <property type="match status" value="1"/>
</dbReference>
<keyword evidence="8" id="KW-0862">Zinc</keyword>
<dbReference type="HAMAP" id="MF_00124">
    <property type="entry name" value="Thymidine_kinase"/>
    <property type="match status" value="1"/>
</dbReference>
<comment type="similarity">
    <text evidence="1 8 12">Belongs to the thymidine kinase family.</text>
</comment>
<dbReference type="GO" id="GO:0005524">
    <property type="term" value="F:ATP binding"/>
    <property type="evidence" value="ECO:0007669"/>
    <property type="project" value="UniProtKB-UniRule"/>
</dbReference>
<feature type="binding site" evidence="8">
    <location>
        <position position="155"/>
    </location>
    <ligand>
        <name>Zn(2+)</name>
        <dbReference type="ChEBI" id="CHEBI:29105"/>
    </ligand>
</feature>
<dbReference type="GO" id="GO:0005737">
    <property type="term" value="C:cytoplasm"/>
    <property type="evidence" value="ECO:0007669"/>
    <property type="project" value="UniProtKB-SubCell"/>
</dbReference>
<comment type="subcellular location">
    <subcellularLocation>
        <location evidence="8">Cytoplasm</location>
    </subcellularLocation>
</comment>
<proteinExistence type="inferred from homology"/>
<gene>
    <name evidence="8" type="primary">tdk</name>
    <name evidence="13" type="ORF">EDD66_10790</name>
</gene>
<name>A0A3N1XKH8_9FIRM</name>
<dbReference type="OrthoDB" id="9781579at2"/>
<evidence type="ECO:0000256" key="5">
    <source>
        <dbReference type="ARBA" id="ARBA00022741"/>
    </source>
</evidence>
<dbReference type="Gene3D" id="3.30.60.20">
    <property type="match status" value="1"/>
</dbReference>
<evidence type="ECO:0000256" key="6">
    <source>
        <dbReference type="ARBA" id="ARBA00022777"/>
    </source>
</evidence>
<dbReference type="InterPro" id="IPR020633">
    <property type="entry name" value="Thymidine_kinase_CS"/>
</dbReference>
<dbReference type="Gene3D" id="3.40.50.300">
    <property type="entry name" value="P-loop containing nucleotide triphosphate hydrolases"/>
    <property type="match status" value="1"/>
</dbReference>
<evidence type="ECO:0000256" key="9">
    <source>
        <dbReference type="PIRSR" id="PIRSR035805-1"/>
    </source>
</evidence>
<feature type="binding site" evidence="8">
    <location>
        <position position="189"/>
    </location>
    <ligand>
        <name>Zn(2+)</name>
        <dbReference type="ChEBI" id="CHEBI:29105"/>
    </ligand>
</feature>
<keyword evidence="3 8" id="KW-0237">DNA synthesis</keyword>
<dbReference type="PROSITE" id="PS00603">
    <property type="entry name" value="TK_CELLULAR_TYPE"/>
    <property type="match status" value="1"/>
</dbReference>
<comment type="caution">
    <text evidence="13">The sequence shown here is derived from an EMBL/GenBank/DDBJ whole genome shotgun (WGS) entry which is preliminary data.</text>
</comment>
<sequence>MTFYDGRSGFITVVSGPMFAEKSGELVNRCMKEEKYAGKKVIAFKPSNDNRFAEDEIVSRLGLKMKAVSINKMINDDLEEEILKSSKGCDIVAFDEAQFFSEKIVDIVLEIAYRGSHVIVAGLDLDFRAKPFGYMGELMTIADEVIKKTAFCPCCGRPARFTQRLVDGFPAKEGPIELIGDTDSYEPRCRNCYVPPFKA</sequence>
<evidence type="ECO:0000256" key="1">
    <source>
        <dbReference type="ARBA" id="ARBA00007587"/>
    </source>
</evidence>
<evidence type="ECO:0000256" key="4">
    <source>
        <dbReference type="ARBA" id="ARBA00022679"/>
    </source>
</evidence>
<organism evidence="13 14">
    <name type="scientific">Mobilisporobacter senegalensis</name>
    <dbReference type="NCBI Taxonomy" id="1329262"/>
    <lineage>
        <taxon>Bacteria</taxon>
        <taxon>Bacillati</taxon>
        <taxon>Bacillota</taxon>
        <taxon>Clostridia</taxon>
        <taxon>Lachnospirales</taxon>
        <taxon>Lachnospiraceae</taxon>
        <taxon>Mobilisporobacter</taxon>
    </lineage>
</organism>
<dbReference type="InterPro" id="IPR027417">
    <property type="entry name" value="P-loop_NTPase"/>
</dbReference>
<keyword evidence="8" id="KW-0479">Metal-binding</keyword>
<keyword evidence="14" id="KW-1185">Reference proteome</keyword>
<feature type="binding site" evidence="8">
    <location>
        <begin position="95"/>
        <end position="98"/>
    </location>
    <ligand>
        <name>ATP</name>
        <dbReference type="ChEBI" id="CHEBI:30616"/>
    </ligand>
</feature>
<feature type="binding site" evidence="8">
    <location>
        <position position="192"/>
    </location>
    <ligand>
        <name>Zn(2+)</name>
        <dbReference type="ChEBI" id="CHEBI:29105"/>
    </ligand>
</feature>
<evidence type="ECO:0000256" key="7">
    <source>
        <dbReference type="ARBA" id="ARBA00022840"/>
    </source>
</evidence>
<dbReference type="SUPFAM" id="SSF52540">
    <property type="entry name" value="P-loop containing nucleoside triphosphate hydrolases"/>
    <property type="match status" value="1"/>
</dbReference>
<dbReference type="Proteomes" id="UP000273083">
    <property type="component" value="Unassembled WGS sequence"/>
</dbReference>
<evidence type="ECO:0000313" key="14">
    <source>
        <dbReference type="Proteomes" id="UP000273083"/>
    </source>
</evidence>
<dbReference type="EMBL" id="RJVG01000007">
    <property type="protein sequence ID" value="ROR27176.1"/>
    <property type="molecule type" value="Genomic_DNA"/>
</dbReference>
<feature type="active site" description="Proton acceptor" evidence="8 9">
    <location>
        <position position="96"/>
    </location>
</feature>